<gene>
    <name evidence="14" type="ORF">CSSPTR1EN2_LOCUS19319</name>
</gene>
<keyword evidence="3 11" id="KW-0812">Transmembrane</keyword>
<feature type="transmembrane region" description="Helical" evidence="11">
    <location>
        <begin position="505"/>
        <end position="529"/>
    </location>
</feature>
<comment type="subcellular location">
    <subcellularLocation>
        <location evidence="1">Membrane</location>
        <topology evidence="1">Multi-pass membrane protein</topology>
    </subcellularLocation>
</comment>
<accession>A0ABP0UTU6</accession>
<dbReference type="InterPro" id="IPR036412">
    <property type="entry name" value="HAD-like_sf"/>
</dbReference>
<comment type="similarity">
    <text evidence="2 11">Belongs to the cation transport ATPase (P-type) (TC 3.A.3) family. Type IB subfamily.</text>
</comment>
<dbReference type="Proteomes" id="UP001497512">
    <property type="component" value="Chromosome 6"/>
</dbReference>
<dbReference type="InterPro" id="IPR023214">
    <property type="entry name" value="HAD_sf"/>
</dbReference>
<dbReference type="Gene3D" id="3.40.1110.10">
    <property type="entry name" value="Calcium-transporting ATPase, cytoplasmic domain N"/>
    <property type="match status" value="1"/>
</dbReference>
<dbReference type="Pfam" id="PF00702">
    <property type="entry name" value="Hydrolase"/>
    <property type="match status" value="1"/>
</dbReference>
<dbReference type="InterPro" id="IPR059000">
    <property type="entry name" value="ATPase_P-type_domA"/>
</dbReference>
<evidence type="ECO:0000256" key="6">
    <source>
        <dbReference type="ARBA" id="ARBA00022840"/>
    </source>
</evidence>
<name>A0ABP0UTU6_9BRYO</name>
<dbReference type="NCBIfam" id="TIGR01494">
    <property type="entry name" value="ATPase_P-type"/>
    <property type="match status" value="2"/>
</dbReference>
<feature type="non-terminal residue" evidence="14">
    <location>
        <position position="1"/>
    </location>
</feature>
<feature type="region of interest" description="Disordered" evidence="12">
    <location>
        <begin position="30"/>
        <end position="49"/>
    </location>
</feature>
<evidence type="ECO:0000259" key="13">
    <source>
        <dbReference type="Pfam" id="PF00122"/>
    </source>
</evidence>
<dbReference type="SUPFAM" id="SSF81665">
    <property type="entry name" value="Calcium ATPase, transmembrane domain M"/>
    <property type="match status" value="1"/>
</dbReference>
<organism evidence="14 15">
    <name type="scientific">Sphagnum troendelagicum</name>
    <dbReference type="NCBI Taxonomy" id="128251"/>
    <lineage>
        <taxon>Eukaryota</taxon>
        <taxon>Viridiplantae</taxon>
        <taxon>Streptophyta</taxon>
        <taxon>Embryophyta</taxon>
        <taxon>Bryophyta</taxon>
        <taxon>Sphagnophytina</taxon>
        <taxon>Sphagnopsida</taxon>
        <taxon>Sphagnales</taxon>
        <taxon>Sphagnaceae</taxon>
        <taxon>Sphagnum</taxon>
    </lineage>
</organism>
<evidence type="ECO:0000256" key="3">
    <source>
        <dbReference type="ARBA" id="ARBA00022692"/>
    </source>
</evidence>
<evidence type="ECO:0000256" key="11">
    <source>
        <dbReference type="RuleBase" id="RU362081"/>
    </source>
</evidence>
<keyword evidence="15" id="KW-1185">Reference proteome</keyword>
<reference evidence="14" key="1">
    <citation type="submission" date="2024-02" db="EMBL/GenBank/DDBJ databases">
        <authorList>
            <consortium name="ELIXIR-Norway"/>
            <consortium name="Elixir Norway"/>
        </authorList>
    </citation>
    <scope>NUCLEOTIDE SEQUENCE</scope>
</reference>
<dbReference type="SUPFAM" id="SSF56784">
    <property type="entry name" value="HAD-like"/>
    <property type="match status" value="1"/>
</dbReference>
<feature type="region of interest" description="Disordered" evidence="12">
    <location>
        <begin position="147"/>
        <end position="196"/>
    </location>
</feature>
<evidence type="ECO:0000256" key="9">
    <source>
        <dbReference type="ARBA" id="ARBA00022989"/>
    </source>
</evidence>
<keyword evidence="5 11" id="KW-0547">Nucleotide-binding</keyword>
<keyword evidence="6 11" id="KW-0067">ATP-binding</keyword>
<feature type="domain" description="P-type ATPase A" evidence="13">
    <location>
        <begin position="360"/>
        <end position="446"/>
    </location>
</feature>
<dbReference type="Pfam" id="PF00122">
    <property type="entry name" value="E1-E2_ATPase"/>
    <property type="match status" value="1"/>
</dbReference>
<dbReference type="Gene3D" id="2.70.150.10">
    <property type="entry name" value="Calcium-transporting ATPase, cytoplasmic transduction domain A"/>
    <property type="match status" value="1"/>
</dbReference>
<dbReference type="Gene3D" id="3.40.50.1000">
    <property type="entry name" value="HAD superfamily/HAD-like"/>
    <property type="match status" value="1"/>
</dbReference>
<keyword evidence="8" id="KW-1278">Translocase</keyword>
<evidence type="ECO:0000256" key="2">
    <source>
        <dbReference type="ARBA" id="ARBA00006024"/>
    </source>
</evidence>
<evidence type="ECO:0000256" key="1">
    <source>
        <dbReference type="ARBA" id="ARBA00004141"/>
    </source>
</evidence>
<dbReference type="SFLD" id="SFLDG00002">
    <property type="entry name" value="C1.7:_P-type_atpase_like"/>
    <property type="match status" value="1"/>
</dbReference>
<dbReference type="PANTHER" id="PTHR43079:SF1">
    <property type="entry name" value="CADMIUM_ZINC-TRANSPORTING ATPASE HMA1, CHLOROPLASTIC-RELATED"/>
    <property type="match status" value="1"/>
</dbReference>
<dbReference type="SUPFAM" id="SSF81653">
    <property type="entry name" value="Calcium ATPase, transduction domain A"/>
    <property type="match status" value="1"/>
</dbReference>
<dbReference type="InterPro" id="IPR008250">
    <property type="entry name" value="ATPase_P-typ_transduc_dom_A_sf"/>
</dbReference>
<evidence type="ECO:0000256" key="12">
    <source>
        <dbReference type="SAM" id="MobiDB-lite"/>
    </source>
</evidence>
<dbReference type="SFLD" id="SFLDS00003">
    <property type="entry name" value="Haloacid_Dehalogenase"/>
    <property type="match status" value="1"/>
</dbReference>
<keyword evidence="9 11" id="KW-1133">Transmembrane helix</keyword>
<sequence>MYFSRGTTLIGSAAVLDSCSVSFLAVSSSLSPPPPPLPGAARKKPFPSTTSRIPYSRLLRRSFQLGAYSSSSRSLEQASFVRLRNGCLEKRCGHASASVGSTGEGRRGVIPRGDGFEKVQIGASVCKVLLGAAVAARVVVAFASENLSNGSSSHEPHEHYAEGAHAAHHHTHEEHEHHHDHEQQCSHQHHHHRTEELNQVQRLVQRVSEVTGIATVADAWRDNLAVCCASTVLLLLGAVVPFIIPKQQSASSLQSLLVIPALPLTGVPAVLDATIDVAGGKVNIHVLMAFAALASVFMGNALEGGLLLAMFSLSHLAEDYFTERAMGDVKALKENNPGSALVLDEFDTANPPHLSSLPYKQRPLAEVTVGSYVLVKAGEVVPVDGEVWKGKATVNVEHLTGEATPIEKQVGDSIPGGARNLDGIMIVKATRTWKESTVARIMQLTEEAQASRPKLERWLDEFSERYSQAVVAASLAVAVFGPFLFKWPFLGSSGVRGSLYRALGLMVAASPCALAVAPLAYATAISACARKGILLKGGEVLDALAVCDTVAFDKTGTLTTGELICKAIEPLRGHGLQEPCCIPSCETEALAVATAMERGAIHPIARAVVDHSQGKELPAVEIDDFEAIPGEGLMANVSNLEAGDKALHKARLGSLEFITSSCTSSWESLKIKEAASASAYSRKLVRAALSVDRKVTLFHFEDQLRENAAAVVKSLKEQAGMRVLMLTGDHSTTAERVAKSLGIDEFKSGLKPEDKLNEVKHLSQQNETGGLIMVGDGINDAPALAAATVGIVLAQNASATAVAVADVLLLQDAIDGVPFVIGKAHQTTSLVKQSVALALSCIFLAGLPSVMGFLPLWLTVLLHEGGTLLVCINSVRALKDPSQSPRHGNIWLKTATSAVTAFLQRNTSTQVQSAPV</sequence>
<dbReference type="InterPro" id="IPR044492">
    <property type="entry name" value="P_typ_ATPase_HD_dom"/>
</dbReference>
<keyword evidence="10 11" id="KW-0472">Membrane</keyword>
<protein>
    <recommendedName>
        <fullName evidence="13">P-type ATPase A domain-containing protein</fullName>
    </recommendedName>
</protein>
<dbReference type="PANTHER" id="PTHR43079">
    <property type="entry name" value="PROBABLE CADMIUM/ZINC-TRANSPORTING ATPASE HMA1"/>
    <property type="match status" value="1"/>
</dbReference>
<dbReference type="InterPro" id="IPR001757">
    <property type="entry name" value="P_typ_ATPase"/>
</dbReference>
<dbReference type="PROSITE" id="PS00154">
    <property type="entry name" value="ATPASE_E1_E2"/>
    <property type="match status" value="1"/>
</dbReference>
<evidence type="ECO:0000256" key="8">
    <source>
        <dbReference type="ARBA" id="ARBA00022967"/>
    </source>
</evidence>
<dbReference type="InterPro" id="IPR023299">
    <property type="entry name" value="ATPase_P-typ_cyto_dom_N"/>
</dbReference>
<feature type="transmembrane region" description="Helical" evidence="11">
    <location>
        <begin position="466"/>
        <end position="485"/>
    </location>
</feature>
<dbReference type="PRINTS" id="PR00119">
    <property type="entry name" value="CATATPASE"/>
</dbReference>
<dbReference type="InterPro" id="IPR051949">
    <property type="entry name" value="Cation_Transport_ATPase"/>
</dbReference>
<evidence type="ECO:0000256" key="10">
    <source>
        <dbReference type="ARBA" id="ARBA00023136"/>
    </source>
</evidence>
<evidence type="ECO:0000256" key="5">
    <source>
        <dbReference type="ARBA" id="ARBA00022741"/>
    </source>
</evidence>
<evidence type="ECO:0000256" key="4">
    <source>
        <dbReference type="ARBA" id="ARBA00022723"/>
    </source>
</evidence>
<dbReference type="SFLD" id="SFLDF00027">
    <property type="entry name" value="p-type_atpase"/>
    <property type="match status" value="1"/>
</dbReference>
<feature type="transmembrane region" description="Helical" evidence="11">
    <location>
        <begin position="835"/>
        <end position="858"/>
    </location>
</feature>
<evidence type="ECO:0000313" key="14">
    <source>
        <dbReference type="EMBL" id="CAK9228679.1"/>
    </source>
</evidence>
<proteinExistence type="inferred from homology"/>
<feature type="transmembrane region" description="Helical" evidence="11">
    <location>
        <begin position="287"/>
        <end position="311"/>
    </location>
</feature>
<dbReference type="InterPro" id="IPR023298">
    <property type="entry name" value="ATPase_P-typ_TM_dom_sf"/>
</dbReference>
<keyword evidence="4 11" id="KW-0479">Metal-binding</keyword>
<evidence type="ECO:0000313" key="15">
    <source>
        <dbReference type="Proteomes" id="UP001497512"/>
    </source>
</evidence>
<feature type="transmembrane region" description="Helical" evidence="11">
    <location>
        <begin position="223"/>
        <end position="244"/>
    </location>
</feature>
<dbReference type="InterPro" id="IPR018303">
    <property type="entry name" value="ATPase_P-typ_P_site"/>
</dbReference>
<feature type="compositionally biased region" description="Basic and acidic residues" evidence="12">
    <location>
        <begin position="171"/>
        <end position="184"/>
    </location>
</feature>
<dbReference type="InterPro" id="IPR027256">
    <property type="entry name" value="P-typ_ATPase_IB"/>
</dbReference>
<dbReference type="NCBIfam" id="TIGR01525">
    <property type="entry name" value="ATPase-IB_hvy"/>
    <property type="match status" value="1"/>
</dbReference>
<keyword evidence="7" id="KW-0460">Magnesium</keyword>
<evidence type="ECO:0000256" key="7">
    <source>
        <dbReference type="ARBA" id="ARBA00022842"/>
    </source>
</evidence>
<dbReference type="EMBL" id="OZ019898">
    <property type="protein sequence ID" value="CAK9228679.1"/>
    <property type="molecule type" value="Genomic_DNA"/>
</dbReference>
<dbReference type="CDD" id="cd02079">
    <property type="entry name" value="P-type_ATPase_HM"/>
    <property type="match status" value="1"/>
</dbReference>